<dbReference type="RefSeq" id="WP_012993502.1">
    <property type="nucleotide sequence ID" value="NZ_NBZD01000001.1"/>
</dbReference>
<dbReference type="GO" id="GO:0030170">
    <property type="term" value="F:pyridoxal phosphate binding"/>
    <property type="evidence" value="ECO:0007669"/>
    <property type="project" value="InterPro"/>
</dbReference>
<dbReference type="OMA" id="IEPFHVM"/>
<evidence type="ECO:0000259" key="7">
    <source>
        <dbReference type="Pfam" id="PF00155"/>
    </source>
</evidence>
<evidence type="ECO:0000256" key="6">
    <source>
        <dbReference type="RuleBase" id="RU000481"/>
    </source>
</evidence>
<accession>A0A2J8B497</accession>
<comment type="caution">
    <text evidence="8">The sequence shown here is derived from an EMBL/GenBank/DDBJ whole genome shotgun (WGS) entry which is preliminary data.</text>
</comment>
<reference evidence="9" key="1">
    <citation type="submission" date="2017-04" db="EMBL/GenBank/DDBJ databases">
        <authorList>
            <person name="Bumgarner R.E."/>
            <person name="Fredricks D.N."/>
            <person name="Srinivasan S."/>
        </authorList>
    </citation>
    <scope>NUCLEOTIDE SEQUENCE [LARGE SCALE GENOMIC DNA]</scope>
    <source>
        <strain evidence="9">KA00405</strain>
    </source>
</reference>
<organism evidence="8 9">
    <name type="scientific">Mageeibacillus indolicus</name>
    <dbReference type="NCBI Taxonomy" id="884684"/>
    <lineage>
        <taxon>Bacteria</taxon>
        <taxon>Bacillati</taxon>
        <taxon>Bacillota</taxon>
        <taxon>Clostridia</taxon>
        <taxon>Eubacteriales</taxon>
        <taxon>Oscillospiraceae</taxon>
        <taxon>Mageeibacillus</taxon>
    </lineage>
</organism>
<dbReference type="InterPro" id="IPR004838">
    <property type="entry name" value="NHTrfase_class1_PyrdxlP-BS"/>
</dbReference>
<dbReference type="PANTHER" id="PTHR46383">
    <property type="entry name" value="ASPARTATE AMINOTRANSFERASE"/>
    <property type="match status" value="1"/>
</dbReference>
<keyword evidence="3 6" id="KW-0032">Aminotransferase</keyword>
<sequence>MTEIKVARRVQEIPPSEIRRFFDVANEMKGEVYSLSIGEPDFVTPWSACDAGIYSIEQGKTHYSPNYGIIELRRAIADYIYRHYGVDYDSKTEIITTVGGSEGIDIVFRGLVNPGEEVIVPEPSFVAYKAGAKLAGAKVVTVATQAENGFKLTPELLRSALTPQSRLLVVSYPSNPTGAVMNKADWAALLPVLREFPDLIILTDELYTELDYSGEEPSSLIQWPELRDRIFYVGGFSKTYAMTGWRIGYLIGPEYLLTEIAKVHQYTLMCAPTAAQYAALEAITNGEDVVNTMRNRYNLRRNMICAALREMELPVFEPKGAFYIFPNITACGMDSNTFCERFLREEKVAIIPGSAFGDCGEGFARISYAASEETIEEAMLRMHRFVNKYRRR</sequence>
<name>A0A2J8B497_9FIRM</name>
<dbReference type="GO" id="GO:0006520">
    <property type="term" value="P:amino acid metabolic process"/>
    <property type="evidence" value="ECO:0007669"/>
    <property type="project" value="InterPro"/>
</dbReference>
<dbReference type="EMBL" id="NBZD01000001">
    <property type="protein sequence ID" value="PNH19603.1"/>
    <property type="molecule type" value="Genomic_DNA"/>
</dbReference>
<dbReference type="Gene3D" id="3.40.640.10">
    <property type="entry name" value="Type I PLP-dependent aspartate aminotransferase-like (Major domain)"/>
    <property type="match status" value="1"/>
</dbReference>
<dbReference type="EC" id="2.6.1.-" evidence="6"/>
<dbReference type="SUPFAM" id="SSF53383">
    <property type="entry name" value="PLP-dependent transferases"/>
    <property type="match status" value="1"/>
</dbReference>
<dbReference type="FunFam" id="3.40.640.10:FF:000033">
    <property type="entry name" value="Aspartate aminotransferase"/>
    <property type="match status" value="1"/>
</dbReference>
<dbReference type="InterPro" id="IPR050596">
    <property type="entry name" value="AspAT/PAT-like"/>
</dbReference>
<proteinExistence type="inferred from homology"/>
<comment type="cofactor">
    <cofactor evidence="1 6">
        <name>pyridoxal 5'-phosphate</name>
        <dbReference type="ChEBI" id="CHEBI:597326"/>
    </cofactor>
</comment>
<keyword evidence="5" id="KW-0663">Pyridoxal phosphate</keyword>
<protein>
    <recommendedName>
        <fullName evidence="6">Aminotransferase</fullName>
        <ecNumber evidence="6">2.6.1.-</ecNumber>
    </recommendedName>
</protein>
<feature type="domain" description="Aminotransferase class I/classII large" evidence="7">
    <location>
        <begin position="32"/>
        <end position="379"/>
    </location>
</feature>
<dbReference type="Pfam" id="PF00155">
    <property type="entry name" value="Aminotran_1_2"/>
    <property type="match status" value="1"/>
</dbReference>
<keyword evidence="4 6" id="KW-0808">Transferase</keyword>
<dbReference type="PROSITE" id="PS00105">
    <property type="entry name" value="AA_TRANSFER_CLASS_1"/>
    <property type="match status" value="1"/>
</dbReference>
<dbReference type="InterPro" id="IPR004839">
    <property type="entry name" value="Aminotransferase_I/II_large"/>
</dbReference>
<dbReference type="PANTHER" id="PTHR46383:SF3">
    <property type="entry name" value="ASPARTATE AMINOTRANSFERASE-RELATED"/>
    <property type="match status" value="1"/>
</dbReference>
<comment type="similarity">
    <text evidence="2 6">Belongs to the class-I pyridoxal-phosphate-dependent aminotransferase family.</text>
</comment>
<dbReference type="InterPro" id="IPR015424">
    <property type="entry name" value="PyrdxlP-dep_Trfase"/>
</dbReference>
<evidence type="ECO:0000256" key="2">
    <source>
        <dbReference type="ARBA" id="ARBA00007441"/>
    </source>
</evidence>
<dbReference type="Proteomes" id="UP000236394">
    <property type="component" value="Unassembled WGS sequence"/>
</dbReference>
<dbReference type="CDD" id="cd00609">
    <property type="entry name" value="AAT_like"/>
    <property type="match status" value="1"/>
</dbReference>
<dbReference type="Gene3D" id="3.90.1150.10">
    <property type="entry name" value="Aspartate Aminotransferase, domain 1"/>
    <property type="match status" value="1"/>
</dbReference>
<dbReference type="InterPro" id="IPR015422">
    <property type="entry name" value="PyrdxlP-dep_Trfase_small"/>
</dbReference>
<evidence type="ECO:0000313" key="9">
    <source>
        <dbReference type="Proteomes" id="UP000236394"/>
    </source>
</evidence>
<dbReference type="GO" id="GO:0008483">
    <property type="term" value="F:transaminase activity"/>
    <property type="evidence" value="ECO:0007669"/>
    <property type="project" value="UniProtKB-KW"/>
</dbReference>
<evidence type="ECO:0000256" key="1">
    <source>
        <dbReference type="ARBA" id="ARBA00001933"/>
    </source>
</evidence>
<dbReference type="AlphaFoldDB" id="A0A2J8B497"/>
<evidence type="ECO:0000256" key="3">
    <source>
        <dbReference type="ARBA" id="ARBA00022576"/>
    </source>
</evidence>
<gene>
    <name evidence="8" type="ORF">B7R76_01580</name>
</gene>
<evidence type="ECO:0000256" key="4">
    <source>
        <dbReference type="ARBA" id="ARBA00022679"/>
    </source>
</evidence>
<evidence type="ECO:0000256" key="5">
    <source>
        <dbReference type="ARBA" id="ARBA00022898"/>
    </source>
</evidence>
<evidence type="ECO:0000313" key="8">
    <source>
        <dbReference type="EMBL" id="PNH19603.1"/>
    </source>
</evidence>
<dbReference type="InterPro" id="IPR015421">
    <property type="entry name" value="PyrdxlP-dep_Trfase_major"/>
</dbReference>